<dbReference type="Proteomes" id="UP000321328">
    <property type="component" value="Unassembled WGS sequence"/>
</dbReference>
<proteinExistence type="inferred from homology"/>
<dbReference type="AlphaFoldDB" id="A0A511D6Q5"/>
<dbReference type="InterPro" id="IPR003830">
    <property type="entry name" value="ComA_synth"/>
</dbReference>
<dbReference type="InterPro" id="IPR013785">
    <property type="entry name" value="Aldolase_TIM"/>
</dbReference>
<evidence type="ECO:0000313" key="3">
    <source>
        <dbReference type="Proteomes" id="UP000321328"/>
    </source>
</evidence>
<dbReference type="STRING" id="1123024.GCA_000423625_04461"/>
<dbReference type="Pfam" id="PF02679">
    <property type="entry name" value="ComA"/>
    <property type="match status" value="1"/>
</dbReference>
<evidence type="ECO:0000313" key="2">
    <source>
        <dbReference type="EMBL" id="GEL20143.1"/>
    </source>
</evidence>
<dbReference type="Gene3D" id="3.20.20.70">
    <property type="entry name" value="Aldolase class I"/>
    <property type="match status" value="1"/>
</dbReference>
<dbReference type="EMBL" id="BJVI01000059">
    <property type="protein sequence ID" value="GEL20143.1"/>
    <property type="molecule type" value="Genomic_DNA"/>
</dbReference>
<protein>
    <submittedName>
        <fullName evidence="2">Phosphosulfolactate synthase</fullName>
    </submittedName>
</protein>
<dbReference type="SUPFAM" id="SSF102110">
    <property type="entry name" value="(2r)-phospho-3-sulfolactate synthase ComA"/>
    <property type="match status" value="1"/>
</dbReference>
<dbReference type="InterPro" id="IPR036112">
    <property type="entry name" value="ComA_synth_sf"/>
</dbReference>
<keyword evidence="3" id="KW-1185">Reference proteome</keyword>
<reference evidence="2 3" key="1">
    <citation type="submission" date="2019-07" db="EMBL/GenBank/DDBJ databases">
        <title>Whole genome shotgun sequence of Pseudonocardia asaccharolytica NBRC 16224.</title>
        <authorList>
            <person name="Hosoyama A."/>
            <person name="Uohara A."/>
            <person name="Ohji S."/>
            <person name="Ichikawa N."/>
        </authorList>
    </citation>
    <scope>NUCLEOTIDE SEQUENCE [LARGE SCALE GENOMIC DNA]</scope>
    <source>
        <strain evidence="2 3">NBRC 16224</strain>
    </source>
</reference>
<evidence type="ECO:0000256" key="1">
    <source>
        <dbReference type="ARBA" id="ARBA00010424"/>
    </source>
</evidence>
<comment type="caution">
    <text evidence="2">The sequence shown here is derived from an EMBL/GenBank/DDBJ whole genome shotgun (WGS) entry which is preliminary data.</text>
</comment>
<dbReference type="PANTHER" id="PTHR48413:SF1">
    <property type="entry name" value="PROTEIN HEAT-STRESS-ASSOCIATED 32"/>
    <property type="match status" value="1"/>
</dbReference>
<organism evidence="2 3">
    <name type="scientific">Pseudonocardia asaccharolytica DSM 44247 = NBRC 16224</name>
    <dbReference type="NCBI Taxonomy" id="1123024"/>
    <lineage>
        <taxon>Bacteria</taxon>
        <taxon>Bacillati</taxon>
        <taxon>Actinomycetota</taxon>
        <taxon>Actinomycetes</taxon>
        <taxon>Pseudonocardiales</taxon>
        <taxon>Pseudonocardiaceae</taxon>
        <taxon>Pseudonocardia</taxon>
    </lineage>
</organism>
<dbReference type="PANTHER" id="PTHR48413">
    <property type="match status" value="1"/>
</dbReference>
<name>A0A511D6Q5_9PSEU</name>
<comment type="similarity">
    <text evidence="1">Belongs to the phosphosulfolactate synthase family.</text>
</comment>
<sequence>MATSVPAGFLDLPPRPAKPRAVGLTHVLDPGIGRIATADVLASAAAHLDIWKVGWGTAYVDTALPAKLGLLAEHGVAACLGGTLLEIAWAQGRAAECLAWARDTGFSHVEVSRGTVTMPPTEKRALIRGAARTFTVLAEVGAKAPGEQLAARHWPAECRADLDAGAWLVVTEGRQSGTVGTFDAAGRVRPDVVEAVAVAVGVERVLFEAPRAAQQAWFIRRFGPAVNLGNVAPGDVLSAETLRLGLRSDTALAPRRELAGSDTA</sequence>
<accession>A0A511D6Q5</accession>
<dbReference type="OrthoDB" id="7809088at2"/>
<gene>
    <name evidence="2" type="ORF">PA7_39800</name>
</gene>